<evidence type="ECO:0000256" key="3">
    <source>
        <dbReference type="ARBA" id="ARBA00022695"/>
    </source>
</evidence>
<keyword evidence="4" id="KW-0520">NAD</keyword>
<dbReference type="Proteomes" id="UP000191522">
    <property type="component" value="Unassembled WGS sequence"/>
</dbReference>
<feature type="region of interest" description="Disordered" evidence="5">
    <location>
        <begin position="133"/>
        <end position="169"/>
    </location>
</feature>
<feature type="domain" description="UBC core" evidence="6">
    <location>
        <begin position="1020"/>
        <end position="1194"/>
    </location>
</feature>
<dbReference type="CDD" id="cd23802">
    <property type="entry name" value="UBCc_UBE2Q"/>
    <property type="match status" value="1"/>
</dbReference>
<dbReference type="AlphaFoldDB" id="A0A1V6PKM0"/>
<keyword evidence="1" id="KW-0328">Glycosyltransferase</keyword>
<dbReference type="Pfam" id="PF00644">
    <property type="entry name" value="PARP"/>
    <property type="match status" value="1"/>
</dbReference>
<dbReference type="InterPro" id="IPR000608">
    <property type="entry name" value="UBC"/>
</dbReference>
<reference evidence="8" key="1">
    <citation type="journal article" date="2017" name="Nat. Microbiol.">
        <title>Global analysis of biosynthetic gene clusters reveals vast potential of secondary metabolite production in Penicillium species.</title>
        <authorList>
            <person name="Nielsen J.C."/>
            <person name="Grijseels S."/>
            <person name="Prigent S."/>
            <person name="Ji B."/>
            <person name="Dainat J."/>
            <person name="Nielsen K.F."/>
            <person name="Frisvad J.C."/>
            <person name="Workman M."/>
            <person name="Nielsen J."/>
        </authorList>
    </citation>
    <scope>NUCLEOTIDE SEQUENCE [LARGE SCALE GENOMIC DNA]</scope>
    <source>
        <strain evidence="8">IBT 11843</strain>
    </source>
</reference>
<keyword evidence="3" id="KW-0548">Nucleotidyltransferase</keyword>
<dbReference type="STRING" id="69771.A0A1V6PKM0"/>
<evidence type="ECO:0000256" key="4">
    <source>
        <dbReference type="ARBA" id="ARBA00023027"/>
    </source>
</evidence>
<gene>
    <name evidence="7" type="ORF">PENDEC_c003G04068</name>
</gene>
<accession>A0A1V6PKM0</accession>
<dbReference type="OMA" id="LVCHCKT"/>
<dbReference type="Pfam" id="PF00179">
    <property type="entry name" value="UQ_con"/>
    <property type="match status" value="1"/>
</dbReference>
<dbReference type="GO" id="GO:0016779">
    <property type="term" value="F:nucleotidyltransferase activity"/>
    <property type="evidence" value="ECO:0007669"/>
    <property type="project" value="UniProtKB-KW"/>
</dbReference>
<dbReference type="OrthoDB" id="109543at2759"/>
<protein>
    <recommendedName>
        <fullName evidence="6">UBC core domain-containing protein</fullName>
    </recommendedName>
</protein>
<dbReference type="SUPFAM" id="SSF54495">
    <property type="entry name" value="UBC-like"/>
    <property type="match status" value="1"/>
</dbReference>
<dbReference type="Gene3D" id="3.90.228.10">
    <property type="match status" value="1"/>
</dbReference>
<dbReference type="EMBL" id="MDYL01000003">
    <property type="protein sequence ID" value="OQD77237.1"/>
    <property type="molecule type" value="Genomic_DNA"/>
</dbReference>
<organism evidence="7 8">
    <name type="scientific">Penicillium decumbens</name>
    <dbReference type="NCBI Taxonomy" id="69771"/>
    <lineage>
        <taxon>Eukaryota</taxon>
        <taxon>Fungi</taxon>
        <taxon>Dikarya</taxon>
        <taxon>Ascomycota</taxon>
        <taxon>Pezizomycotina</taxon>
        <taxon>Eurotiomycetes</taxon>
        <taxon>Eurotiomycetidae</taxon>
        <taxon>Eurotiales</taxon>
        <taxon>Aspergillaceae</taxon>
        <taxon>Penicillium</taxon>
    </lineage>
</organism>
<dbReference type="InterPro" id="IPR016135">
    <property type="entry name" value="UBQ-conjugating_enzyme/RWD"/>
</dbReference>
<evidence type="ECO:0000256" key="2">
    <source>
        <dbReference type="ARBA" id="ARBA00022679"/>
    </source>
</evidence>
<dbReference type="InterPro" id="IPR012317">
    <property type="entry name" value="Poly(ADP-ribose)pol_cat_dom"/>
</dbReference>
<sequence length="1199" mass="133749">MSTKDFQRDLGQVKLPGKFEYLSKVKAGDIDGSVCFTFTSPDASFSIDFQVVTQAHSYPKSHEYLVYSTSDDSPAAVTDAVETVVALFPRISIHGLLTALQSGICSALQGSKFEPPEQYQGYHPVKVDDYSDHSDHFDHSDAGEPPDFDHDGDFSPVAKQDPSSLQQKIRQDLREVKKHGFKGGYLGEISGSIIISVASRIDELGIPEEAMDIWKVRPHEYFVLLLRYPRGYLDMKDLFDTGDSRSPFIQMCLGLCDSYKPSAAAAVMAFQGSTSTRKDVLDQQGTEKNKLRPLFIGTQLNRLLNERFMGIVRLRLRFGFSWTGAELFFQANQGKRLDQEDASSPEYFVPDEWATPPPQSLTTDHMADTGLALSAMSFPQLAMQFTLRHFVRCTEFCLVCFCKKKDDFEALKPYVCSNGLCLYQYITYGMGESLEHEIKSQPNVVDMLVSLAYTRAKAGALTDFPTGLGIRVPNVKAADPERVKNGTSTATWNTNAYPAAKAGTSTTAWRADEYYSAVLDPAKVIVSHQDMPRLSMKLCRKREPQITESHWIVIVSPKGTNGPSWHCRVHQVGSEHVELSLPLCGSKQLTEADVQHVAKGWKEPQEVKFTIYEKLFDRLNNSKKQISIVMLLDMLPEIDEMIKYLASQGPDGVLSSWHNRIPPAALDMLRWIVASNRSCIVQDDSDPEHLVNDMQGYIQFRLVQGAPDKEQRFLRAVDKHSATANHPTLFAWHGSALQNWHSILREGLHFDQIAHGRACGNGVYMSSEFAVSIAYCTGWGYNVNTYNTQWPQSKLNMTSAISLNEVVNAPNEFVCSKGCYVVAELDWIQPRYLFVGVGNGTAPPTNQVVDRSVIRVKHEKAKASASVIYEQDPKWHAHGPKGNALKIPISAINVKRREGLGLSAPNPSLTPKTSVKKMAKRISKRVASLSQSTGDRDEQMDAQDLKILLSDSDVEKVETPQKRINTRKRTERTADKVTPNKGKKGKKTAKDDCPATDFVPGTLKKSTLPVLAPPRYATSFATKVLQKQFQSTVKIQQEEKLHELGWYVDPDLISGNLYQWIVELHSFDSELPLAKDLKAAKQKSVVLELRFPPNYPMDPPFVRVIRPQFVPFHAGGGGHVTLGGALCMELLTTSGWTAVTSIESLLLQVRLAITSTDPQPARLEKGRGSYGVGAAIESYKRACMVHGWEIPKDMELMHW</sequence>
<dbReference type="GO" id="GO:0003950">
    <property type="term" value="F:NAD+ poly-ADP-ribosyltransferase activity"/>
    <property type="evidence" value="ECO:0007669"/>
    <property type="project" value="InterPro"/>
</dbReference>
<name>A0A1V6PKM0_PENDC</name>
<evidence type="ECO:0000256" key="1">
    <source>
        <dbReference type="ARBA" id="ARBA00022676"/>
    </source>
</evidence>
<dbReference type="SUPFAM" id="SSF56399">
    <property type="entry name" value="ADP-ribosylation"/>
    <property type="match status" value="1"/>
</dbReference>
<dbReference type="PANTHER" id="PTHR21328">
    <property type="entry name" value="POLY ADP-RIBOSE POLYMERASE FAMILY, MEMBER PARP"/>
    <property type="match status" value="1"/>
</dbReference>
<evidence type="ECO:0000313" key="7">
    <source>
        <dbReference type="EMBL" id="OQD77237.1"/>
    </source>
</evidence>
<evidence type="ECO:0000313" key="8">
    <source>
        <dbReference type="Proteomes" id="UP000191522"/>
    </source>
</evidence>
<keyword evidence="2" id="KW-0808">Transferase</keyword>
<comment type="caution">
    <text evidence="7">The sequence shown here is derived from an EMBL/GenBank/DDBJ whole genome shotgun (WGS) entry which is preliminary data.</text>
</comment>
<feature type="region of interest" description="Disordered" evidence="5">
    <location>
        <begin position="956"/>
        <end position="993"/>
    </location>
</feature>
<dbReference type="Gene3D" id="3.10.110.10">
    <property type="entry name" value="Ubiquitin Conjugating Enzyme"/>
    <property type="match status" value="1"/>
</dbReference>
<feature type="compositionally biased region" description="Basic and acidic residues" evidence="5">
    <location>
        <begin position="133"/>
        <end position="153"/>
    </location>
</feature>
<proteinExistence type="predicted"/>
<dbReference type="PROSITE" id="PS50127">
    <property type="entry name" value="UBC_2"/>
    <property type="match status" value="1"/>
</dbReference>
<dbReference type="FunFam" id="3.10.110.10:FF:000107">
    <property type="entry name" value="Ubiquitin conjugating enzyme, putative"/>
    <property type="match status" value="1"/>
</dbReference>
<evidence type="ECO:0000256" key="5">
    <source>
        <dbReference type="SAM" id="MobiDB-lite"/>
    </source>
</evidence>
<evidence type="ECO:0000259" key="6">
    <source>
        <dbReference type="PROSITE" id="PS50127"/>
    </source>
</evidence>
<dbReference type="InterPro" id="IPR051838">
    <property type="entry name" value="ARTD_PARP"/>
</dbReference>
<keyword evidence="8" id="KW-1185">Reference proteome</keyword>